<keyword evidence="2" id="KW-1185">Reference proteome</keyword>
<proteinExistence type="predicted"/>
<evidence type="ECO:0000313" key="2">
    <source>
        <dbReference type="Proteomes" id="UP000276215"/>
    </source>
</evidence>
<reference evidence="1 2" key="1">
    <citation type="journal article" date="2018" name="Nat. Ecol. Evol.">
        <title>Pezizomycetes genomes reveal the molecular basis of ectomycorrhizal truffle lifestyle.</title>
        <authorList>
            <person name="Murat C."/>
            <person name="Payen T."/>
            <person name="Noel B."/>
            <person name="Kuo A."/>
            <person name="Morin E."/>
            <person name="Chen J."/>
            <person name="Kohler A."/>
            <person name="Krizsan K."/>
            <person name="Balestrini R."/>
            <person name="Da Silva C."/>
            <person name="Montanini B."/>
            <person name="Hainaut M."/>
            <person name="Levati E."/>
            <person name="Barry K.W."/>
            <person name="Belfiori B."/>
            <person name="Cichocki N."/>
            <person name="Clum A."/>
            <person name="Dockter R.B."/>
            <person name="Fauchery L."/>
            <person name="Guy J."/>
            <person name="Iotti M."/>
            <person name="Le Tacon F."/>
            <person name="Lindquist E.A."/>
            <person name="Lipzen A."/>
            <person name="Malagnac F."/>
            <person name="Mello A."/>
            <person name="Molinier V."/>
            <person name="Miyauchi S."/>
            <person name="Poulain J."/>
            <person name="Riccioni C."/>
            <person name="Rubini A."/>
            <person name="Sitrit Y."/>
            <person name="Splivallo R."/>
            <person name="Traeger S."/>
            <person name="Wang M."/>
            <person name="Zifcakova L."/>
            <person name="Wipf D."/>
            <person name="Zambonelli A."/>
            <person name="Paolocci F."/>
            <person name="Nowrousian M."/>
            <person name="Ottonello S."/>
            <person name="Baldrian P."/>
            <person name="Spatafora J.W."/>
            <person name="Henrissat B."/>
            <person name="Nagy L.G."/>
            <person name="Aury J.M."/>
            <person name="Wincker P."/>
            <person name="Grigoriev I.V."/>
            <person name="Bonfante P."/>
            <person name="Martin F.M."/>
        </authorList>
    </citation>
    <scope>NUCLEOTIDE SEQUENCE [LARGE SCALE GENOMIC DNA]</scope>
    <source>
        <strain evidence="1 2">120613-1</strain>
    </source>
</reference>
<accession>A0A3N4JSF0</accession>
<evidence type="ECO:0000313" key="1">
    <source>
        <dbReference type="EMBL" id="RPA96694.1"/>
    </source>
</evidence>
<dbReference type="AlphaFoldDB" id="A0A3N4JSF0"/>
<protein>
    <submittedName>
        <fullName evidence="1">Uncharacterized protein</fullName>
    </submittedName>
</protein>
<organism evidence="1 2">
    <name type="scientific">Choiromyces venosus 120613-1</name>
    <dbReference type="NCBI Taxonomy" id="1336337"/>
    <lineage>
        <taxon>Eukaryota</taxon>
        <taxon>Fungi</taxon>
        <taxon>Dikarya</taxon>
        <taxon>Ascomycota</taxon>
        <taxon>Pezizomycotina</taxon>
        <taxon>Pezizomycetes</taxon>
        <taxon>Pezizales</taxon>
        <taxon>Tuberaceae</taxon>
        <taxon>Choiromyces</taxon>
    </lineage>
</organism>
<dbReference type="EMBL" id="ML120412">
    <property type="protein sequence ID" value="RPA96694.1"/>
    <property type="molecule type" value="Genomic_DNA"/>
</dbReference>
<name>A0A3N4JSF0_9PEZI</name>
<sequence>MILGVSLAIHCTRVIIRSGGQETVYIFLKMRHPSVFNCVLINSVLQRVRPHQFGAPPNPSSKTYISPAPIPPPSFPPPPTINVYCLVKLLTGRLHLSNCLPHLKLGQIKIHFLLWF</sequence>
<dbReference type="Proteomes" id="UP000276215">
    <property type="component" value="Unassembled WGS sequence"/>
</dbReference>
<gene>
    <name evidence="1" type="ORF">L873DRAFT_1209556</name>
</gene>